<evidence type="ECO:0000313" key="2">
    <source>
        <dbReference type="Proteomes" id="UP001610446"/>
    </source>
</evidence>
<dbReference type="EMBL" id="JBFXLU010000126">
    <property type="protein sequence ID" value="KAL2839972.1"/>
    <property type="molecule type" value="Genomic_DNA"/>
</dbReference>
<evidence type="ECO:0000313" key="1">
    <source>
        <dbReference type="EMBL" id="KAL2839972.1"/>
    </source>
</evidence>
<name>A0ABR4JJM7_9EURO</name>
<proteinExistence type="predicted"/>
<dbReference type="Proteomes" id="UP001610446">
    <property type="component" value="Unassembled WGS sequence"/>
</dbReference>
<protein>
    <submittedName>
        <fullName evidence="1">Uncharacterized protein</fullName>
    </submittedName>
</protein>
<gene>
    <name evidence="1" type="ORF">BJY01DRAFT_218864</name>
</gene>
<accession>A0ABR4JJM7</accession>
<sequence length="96" mass="10339">MLTCCLCASKDLELLVTIMESWTTSGISNGPSLSRSPVSTCRLCKWKLGSLKTPESIGSASIQSSNPSRHIANRSVISIVFGQIRRDPFYAAFSAA</sequence>
<organism evidence="1 2">
    <name type="scientific">Aspergillus pseudoustus</name>
    <dbReference type="NCBI Taxonomy" id="1810923"/>
    <lineage>
        <taxon>Eukaryota</taxon>
        <taxon>Fungi</taxon>
        <taxon>Dikarya</taxon>
        <taxon>Ascomycota</taxon>
        <taxon>Pezizomycotina</taxon>
        <taxon>Eurotiomycetes</taxon>
        <taxon>Eurotiomycetidae</taxon>
        <taxon>Eurotiales</taxon>
        <taxon>Aspergillaceae</taxon>
        <taxon>Aspergillus</taxon>
        <taxon>Aspergillus subgen. Nidulantes</taxon>
    </lineage>
</organism>
<keyword evidence="2" id="KW-1185">Reference proteome</keyword>
<comment type="caution">
    <text evidence="1">The sequence shown here is derived from an EMBL/GenBank/DDBJ whole genome shotgun (WGS) entry which is preliminary data.</text>
</comment>
<reference evidence="1 2" key="1">
    <citation type="submission" date="2024-07" db="EMBL/GenBank/DDBJ databases">
        <title>Section-level genome sequencing and comparative genomics of Aspergillus sections Usti and Cavernicolus.</title>
        <authorList>
            <consortium name="Lawrence Berkeley National Laboratory"/>
            <person name="Nybo J.L."/>
            <person name="Vesth T.C."/>
            <person name="Theobald S."/>
            <person name="Frisvad J.C."/>
            <person name="Larsen T.O."/>
            <person name="Kjaerboelling I."/>
            <person name="Rothschild-Mancinelli K."/>
            <person name="Lyhne E.K."/>
            <person name="Kogle M.E."/>
            <person name="Barry K."/>
            <person name="Clum A."/>
            <person name="Na H."/>
            <person name="Ledsgaard L."/>
            <person name="Lin J."/>
            <person name="Lipzen A."/>
            <person name="Kuo A."/>
            <person name="Riley R."/>
            <person name="Mondo S."/>
            <person name="Labutti K."/>
            <person name="Haridas S."/>
            <person name="Pangalinan J."/>
            <person name="Salamov A.A."/>
            <person name="Simmons B.A."/>
            <person name="Magnuson J.K."/>
            <person name="Chen J."/>
            <person name="Drula E."/>
            <person name="Henrissat B."/>
            <person name="Wiebenga A."/>
            <person name="Lubbers R.J."/>
            <person name="Gomes A.C."/>
            <person name="Makela M.R."/>
            <person name="Stajich J."/>
            <person name="Grigoriev I.V."/>
            <person name="Mortensen U.H."/>
            <person name="De Vries R.P."/>
            <person name="Baker S.E."/>
            <person name="Andersen M.R."/>
        </authorList>
    </citation>
    <scope>NUCLEOTIDE SEQUENCE [LARGE SCALE GENOMIC DNA]</scope>
    <source>
        <strain evidence="1 2">CBS 123904</strain>
    </source>
</reference>